<keyword evidence="9" id="KW-0325">Glycoprotein</keyword>
<comment type="subcellular location">
    <subcellularLocation>
        <location evidence="1">Secreted</location>
        <location evidence="1">Extracellular space</location>
        <location evidence="1">Extracellular matrix</location>
        <location evidence="1">Basement membrane</location>
    </subcellularLocation>
</comment>
<dbReference type="FunFam" id="2.10.25.10:FF:000188">
    <property type="entry name" value="Laminin subunit gamma 2"/>
    <property type="match status" value="1"/>
</dbReference>
<dbReference type="InterPro" id="IPR001791">
    <property type="entry name" value="Laminin_G"/>
</dbReference>
<feature type="signal peptide" evidence="13">
    <location>
        <begin position="1"/>
        <end position="31"/>
    </location>
</feature>
<dbReference type="PANTHER" id="PTHR10574:SF445">
    <property type="entry name" value="LAMININ SUBUNIT ALPHA 3"/>
    <property type="match status" value="1"/>
</dbReference>
<protein>
    <submittedName>
        <fullName evidence="18">LAMA3 protein</fullName>
    </submittedName>
</protein>
<dbReference type="GO" id="GO:0009888">
    <property type="term" value="P:tissue development"/>
    <property type="evidence" value="ECO:0007669"/>
    <property type="project" value="TreeGrafter"/>
</dbReference>
<dbReference type="SUPFAM" id="SSF49899">
    <property type="entry name" value="Concanavalin A-like lectins/glucanases"/>
    <property type="match status" value="5"/>
</dbReference>
<comment type="caution">
    <text evidence="18">The sequence shown here is derived from an EMBL/GenBank/DDBJ whole genome shotgun (WGS) entry which is preliminary data.</text>
</comment>
<feature type="domain" description="Laminin EGF-like" evidence="15">
    <location>
        <begin position="672"/>
        <end position="717"/>
    </location>
</feature>
<keyword evidence="5" id="KW-0677">Repeat</keyword>
<dbReference type="PROSITE" id="PS50027">
    <property type="entry name" value="EGF_LAM_2"/>
    <property type="match status" value="3"/>
</dbReference>
<evidence type="ECO:0000259" key="15">
    <source>
        <dbReference type="PROSITE" id="PS50027"/>
    </source>
</evidence>
<dbReference type="PRINTS" id="PR00011">
    <property type="entry name" value="EGFLAMININ"/>
</dbReference>
<dbReference type="GO" id="GO:0005201">
    <property type="term" value="F:extracellular matrix structural constituent"/>
    <property type="evidence" value="ECO:0007669"/>
    <property type="project" value="TreeGrafter"/>
</dbReference>
<feature type="non-terminal residue" evidence="18">
    <location>
        <position position="1"/>
    </location>
</feature>
<keyword evidence="12" id="KW-0175">Coiled coil</keyword>
<evidence type="ECO:0000256" key="3">
    <source>
        <dbReference type="ARBA" id="ARBA00022530"/>
    </source>
</evidence>
<sequence>MSNMARRSREEAATVLLAYFLLSPLCPSGFAQIPLNEITGFSLHPPYFNLAEGARISATATCGQDETGRSKLELYCKLVGGPTTGLTSQTIQGQFCDYCNSNDPNAAHPITNAIDGTERWWQSPPLSRGLKYNEVNVTLDLGQIVVSLVNGRPGAKNFSYSPVLREFTKATNIRLRFLRTNTLLGHLISKAQRDPTVTRRDVNVISEALPALHATRGQEFASAENTLWDALVTKIDHYFPDLHHLRYEIEDGTTPNGRMVRLGYDIRQFPGFSWRGYAVMSPVQNEVRITLHVDETNLNLFRLILRFVNTKDETVHGHIQASVIRFHKGPIQNKDIFFPPSLKPAFITVPGNGFADPFALTPGKWIINIKAEGVLLDYLVMLPSNYFEAPILQMKVTEPCTYDATLENSYKHCLMYKHVPIDKFPNIMGTEGLFLSQSGLKIQIESLQPAPHFQEMAYFSGKQAKMHLKPRVPRPGNYVVVLEYANKEETVQNVNVVIENQPQAFTQGRANIYSCKYSFLCRSVVIDAKNRIAVYDISTNAELQLHTSTASFFLNQLTFNTRISNAGQYVVVIHYLQPEHAAFPVEIVVDGGRPWMDKLLTRFTVLQDYILVVSVDNYSPDILSEKPLDLSFDFINNCGENSFYIDFLSSTQFCQDMAKSLVAFNNDGALPCNCDTSGSTSSTCNPQGGQCPCKPNVIGRQCSRCAMGFYSFPVCKPCSCGNRLCDEITGQCICPPQTVKPSCNICQKKTFGYHPLVGCEGCNCSESGIVNLPHADCDRSSGQCKCKPKVTGRQCDRCAPGYFNFPECIPCNCETGGTKPNVCDPHTGQCICKFVDMNFWRLEKLDKEKIPVVFNPASNTVVADVQELPDSIHDLYWVAPAKYLGDRISSYGGFLTYQIKSFGLPSEGMALLEKRPDIQLTGQQMTLIFIDPHNHSPGRLYHGRVQLVEGNFRHATTNSPVSREEMMMVLAGLDGLRIRALYFTESQRLTLGEVGLEDVSPTGSGIAALSVEVCKCPPEVRGDSCQKCAPGYYRDKGLYLGRCVPCSCNGLANECEDGSGKCLNCQRNAAGDKCERCKDGFYGNPIHGTCKVCPCPFTSAANRCAPGYYGDPLAFEGECRLCNCGGNGNSGSCDPLTGECDSCVQTLLSDLERLELQMISIKSSLQNLNASSGAQERLRSLEMRIDATKNELNRYQYDVNSRRVKIDQLNSDTIGLSQDISILKEQIHWTSNDSEKLVEAERLVQEMKQRNFNRQRGLAEKEKEEALKLLNRVKNSLQKQLEQNQKSSKRLSEMLNQYDAKLKDLRDALTEASGAVNNAKDINKANVLLAADTKQSIDELKNEKSKVENQIKVTQDQMKQISDLMRMLDGSLQEYEREAAQLDGAKRELTEKVKKLALKNASSSSNVQYAIEATEAYKNITDAVKAAEEAAKKAEQAANSAMQTVVQQDLEGKAKTLKSNGDQLQTDARNAEAKWKEAVPKLDDIQNRLATAERKKLNLQNELTEAQKNLNLIKRDDIGSTINAAKNMAELANSKVNDVLKELQPIQAEVNEIKEKNGGSPSDPNFNNVLDDVSKSIQNISSTIPSLLEKITQVEERSRELSPSSNITDNVERIKELIRQARDAANKIVVPMMFNGNARVEVHPPSNLEDLKAYTALSVFLQRPLPRGDRRRRQTSDSGNMFVLYLGNKNATKDYIAMALRDNKLFSVYNLGGKEYEIRVDSSVTKTRSDESVQDKISLERIYQNAQLIYTKAFTSTNPDLPLTIQQDGNYQFPLLNLDPKDVVFYVGGYPPEFMPPASISKNFYRGCLELDMLNEQRVSLYHFKEAVDVNLESPCKRYNKGSDQYYFEGTGYAQVNNTVKIGRFEQSIQTSSQNGVLFFLGNENLGIYLRQKDFMIYVAGIINKSNFSMSGEFTEYYVGGIPNSIRKKYQIDTPPLRGCVKGVKTPERSAQFVETVGVSKGCSDDLLDNTLSLSLEDGYVTFKINNKMLRSNQKYADGSWHHLMATRNSLGTTLLIDENDMGGPYQGSPPNIQEPPNPNVYLGGGSFDGCISDVYLRRSTALYSVEDFRNYSKTGDVSLDMCRAEKPPQSIMLKEVWNRTSLRMDKVMFSTEQNNMRLIINGLRVQNGTFPRFSALELQSPIFLGAVPALKENSALEYIPKDSVTGCFRNFKLNGQLMVAPTINHGITPCFEGKSERGAYFAGSSAYAVLDPSFIIGLSFELVFEIRPSGLNGILFYIGSQSGDHLTLYMKNGKVIVQVDNGAGAFNTSVTPLQPLCDGTFHRIAVIKRNNVVQLDVDTERNHTVGPSSSLSTDTKDPLYIGGIPGRVINPKLPVHTSFQGCLQNVKLNSIHKPLSKITEVYGPVSVSGCPVI</sequence>
<dbReference type="GO" id="GO:0009887">
    <property type="term" value="P:animal organ morphogenesis"/>
    <property type="evidence" value="ECO:0007669"/>
    <property type="project" value="TreeGrafter"/>
</dbReference>
<evidence type="ECO:0000256" key="7">
    <source>
        <dbReference type="ARBA" id="ARBA00022889"/>
    </source>
</evidence>
<keyword evidence="3" id="KW-0272">Extracellular matrix</keyword>
<dbReference type="InterPro" id="IPR056863">
    <property type="entry name" value="LMN_ATRN_NET-like_EGF"/>
</dbReference>
<dbReference type="InterPro" id="IPR000034">
    <property type="entry name" value="Laminin_IV"/>
</dbReference>
<dbReference type="InterPro" id="IPR002049">
    <property type="entry name" value="LE_dom"/>
</dbReference>
<dbReference type="InterPro" id="IPR013320">
    <property type="entry name" value="ConA-like_dom_sf"/>
</dbReference>
<dbReference type="PROSITE" id="PS51115">
    <property type="entry name" value="LAMININ_IVA"/>
    <property type="match status" value="1"/>
</dbReference>
<evidence type="ECO:0000256" key="10">
    <source>
        <dbReference type="ARBA" id="ARBA00023292"/>
    </source>
</evidence>
<dbReference type="GO" id="GO:0030334">
    <property type="term" value="P:regulation of cell migration"/>
    <property type="evidence" value="ECO:0007669"/>
    <property type="project" value="InterPro"/>
</dbReference>
<proteinExistence type="predicted"/>
<feature type="disulfide bond" evidence="11">
    <location>
        <begin position="693"/>
        <end position="702"/>
    </location>
</feature>
<evidence type="ECO:0000256" key="1">
    <source>
        <dbReference type="ARBA" id="ARBA00004302"/>
    </source>
</evidence>
<evidence type="ECO:0000256" key="12">
    <source>
        <dbReference type="SAM" id="Coils"/>
    </source>
</evidence>
<comment type="caution">
    <text evidence="11">Lacks conserved residue(s) required for the propagation of feature annotation.</text>
</comment>
<dbReference type="Pfam" id="PF00052">
    <property type="entry name" value="Laminin_B"/>
    <property type="match status" value="1"/>
</dbReference>
<evidence type="ECO:0000256" key="6">
    <source>
        <dbReference type="ARBA" id="ARBA00022869"/>
    </source>
</evidence>
<dbReference type="InterPro" id="IPR010307">
    <property type="entry name" value="Laminin_dom_II"/>
</dbReference>
<evidence type="ECO:0000256" key="5">
    <source>
        <dbReference type="ARBA" id="ARBA00022737"/>
    </source>
</evidence>
<dbReference type="Pfam" id="PF00053">
    <property type="entry name" value="EGF_laminin"/>
    <property type="match status" value="3"/>
</dbReference>
<gene>
    <name evidence="18" type="primary">Lama3_1</name>
    <name evidence="18" type="ORF">GTO96_0017907</name>
</gene>
<evidence type="ECO:0000313" key="19">
    <source>
        <dbReference type="Proteomes" id="UP000886611"/>
    </source>
</evidence>
<dbReference type="SMART" id="SM00180">
    <property type="entry name" value="EGF_Lam"/>
    <property type="match status" value="5"/>
</dbReference>
<dbReference type="Gene3D" id="2.10.25.10">
    <property type="entry name" value="Laminin"/>
    <property type="match status" value="4"/>
</dbReference>
<evidence type="ECO:0000259" key="17">
    <source>
        <dbReference type="PROSITE" id="PS51117"/>
    </source>
</evidence>
<dbReference type="GO" id="GO:0045995">
    <property type="term" value="P:regulation of embryonic development"/>
    <property type="evidence" value="ECO:0007669"/>
    <property type="project" value="InterPro"/>
</dbReference>
<keyword evidence="4 13" id="KW-0732">Signal</keyword>
<evidence type="ECO:0000256" key="11">
    <source>
        <dbReference type="PROSITE-ProRule" id="PRU00460"/>
    </source>
</evidence>
<feature type="disulfide bond" evidence="11">
    <location>
        <begin position="674"/>
        <end position="691"/>
    </location>
</feature>
<feature type="domain" description="Laminin IV type A" evidence="16">
    <location>
        <begin position="835"/>
        <end position="1013"/>
    </location>
</feature>
<keyword evidence="10 11" id="KW-0424">Laminin EGF-like domain</keyword>
<dbReference type="FunFam" id="2.10.25.10:FF:000083">
    <property type="entry name" value="Laminin subunit alpha"/>
    <property type="match status" value="2"/>
</dbReference>
<reference evidence="18 19" key="1">
    <citation type="journal article" date="2021" name="Cell">
        <title>Tracing the genetic footprints of vertebrate landing in non-teleost ray-finned fishes.</title>
        <authorList>
            <person name="Bi X."/>
            <person name="Wang K."/>
            <person name="Yang L."/>
            <person name="Pan H."/>
            <person name="Jiang H."/>
            <person name="Wei Q."/>
            <person name="Fang M."/>
            <person name="Yu H."/>
            <person name="Zhu C."/>
            <person name="Cai Y."/>
            <person name="He Y."/>
            <person name="Gan X."/>
            <person name="Zeng H."/>
            <person name="Yu D."/>
            <person name="Zhu Y."/>
            <person name="Jiang H."/>
            <person name="Qiu Q."/>
            <person name="Yang H."/>
            <person name="Zhang Y.E."/>
            <person name="Wang W."/>
            <person name="Zhu M."/>
            <person name="He S."/>
            <person name="Zhang G."/>
        </authorList>
    </citation>
    <scope>NUCLEOTIDE SEQUENCE [LARGE SCALE GENOMIC DNA]</scope>
    <source>
        <strain evidence="18">Bchr_013</strain>
    </source>
</reference>
<feature type="non-terminal residue" evidence="18">
    <location>
        <position position="2374"/>
    </location>
</feature>
<feature type="chain" id="PRO_5036505748" evidence="13">
    <location>
        <begin position="32"/>
        <end position="2374"/>
    </location>
</feature>
<dbReference type="SMART" id="SM00282">
    <property type="entry name" value="LamG"/>
    <property type="match status" value="3"/>
</dbReference>
<dbReference type="EMBL" id="JAATIS010007298">
    <property type="protein sequence ID" value="KAG2458283.1"/>
    <property type="molecule type" value="Genomic_DNA"/>
</dbReference>
<evidence type="ECO:0000259" key="16">
    <source>
        <dbReference type="PROSITE" id="PS51115"/>
    </source>
</evidence>
<keyword evidence="8 11" id="KW-1015">Disulfide bond</keyword>
<keyword evidence="19" id="KW-1185">Reference proteome</keyword>
<dbReference type="GO" id="GO:0030155">
    <property type="term" value="P:regulation of cell adhesion"/>
    <property type="evidence" value="ECO:0007669"/>
    <property type="project" value="InterPro"/>
</dbReference>
<feature type="domain" description="Laminin EGF-like" evidence="15">
    <location>
        <begin position="762"/>
        <end position="810"/>
    </location>
</feature>
<dbReference type="Gene3D" id="2.60.120.200">
    <property type="match status" value="4"/>
</dbReference>
<feature type="coiled-coil region" evidence="12">
    <location>
        <begin position="1259"/>
        <end position="1542"/>
    </location>
</feature>
<dbReference type="CDD" id="cd00055">
    <property type="entry name" value="EGF_Lam"/>
    <property type="match status" value="5"/>
</dbReference>
<feature type="domain" description="Laminin N-terminal" evidence="17">
    <location>
        <begin position="39"/>
        <end position="318"/>
    </location>
</feature>
<evidence type="ECO:0000256" key="9">
    <source>
        <dbReference type="ARBA" id="ARBA00023180"/>
    </source>
</evidence>
<evidence type="ECO:0000313" key="18">
    <source>
        <dbReference type="EMBL" id="KAG2458283.1"/>
    </source>
</evidence>
<dbReference type="Proteomes" id="UP000886611">
    <property type="component" value="Unassembled WGS sequence"/>
</dbReference>
<dbReference type="PROSITE" id="PS50025">
    <property type="entry name" value="LAM_G_DOMAIN"/>
    <property type="match status" value="2"/>
</dbReference>
<evidence type="ECO:0000256" key="8">
    <source>
        <dbReference type="ARBA" id="ARBA00023157"/>
    </source>
</evidence>
<dbReference type="Pfam" id="PF06008">
    <property type="entry name" value="Laminin_I"/>
    <property type="match status" value="1"/>
</dbReference>
<organism evidence="18 19">
    <name type="scientific">Polypterus senegalus</name>
    <name type="common">Senegal bichir</name>
    <dbReference type="NCBI Taxonomy" id="55291"/>
    <lineage>
        <taxon>Eukaryota</taxon>
        <taxon>Metazoa</taxon>
        <taxon>Chordata</taxon>
        <taxon>Craniata</taxon>
        <taxon>Vertebrata</taxon>
        <taxon>Euteleostomi</taxon>
        <taxon>Actinopterygii</taxon>
        <taxon>Polypteriformes</taxon>
        <taxon>Polypteridae</taxon>
        <taxon>Polypterus</taxon>
    </lineage>
</organism>
<name>A0A8X7WX61_POLSE</name>
<dbReference type="PROSITE" id="PS01248">
    <property type="entry name" value="EGF_LAM_1"/>
    <property type="match status" value="2"/>
</dbReference>
<evidence type="ECO:0000256" key="13">
    <source>
        <dbReference type="SAM" id="SignalP"/>
    </source>
</evidence>
<dbReference type="CDD" id="cd00185">
    <property type="entry name" value="TNFRSF"/>
    <property type="match status" value="1"/>
</dbReference>
<dbReference type="PANTHER" id="PTHR10574">
    <property type="entry name" value="NETRIN/LAMININ-RELATED"/>
    <property type="match status" value="1"/>
</dbReference>
<dbReference type="SMART" id="SM00136">
    <property type="entry name" value="LamNT"/>
    <property type="match status" value="1"/>
</dbReference>
<keyword evidence="2" id="KW-0964">Secreted</keyword>
<dbReference type="GO" id="GO:0007155">
    <property type="term" value="P:cell adhesion"/>
    <property type="evidence" value="ECO:0007669"/>
    <property type="project" value="UniProtKB-KW"/>
</dbReference>
<dbReference type="GO" id="GO:0005102">
    <property type="term" value="F:signaling receptor binding"/>
    <property type="evidence" value="ECO:0007669"/>
    <property type="project" value="InterPro"/>
</dbReference>
<dbReference type="GO" id="GO:0005604">
    <property type="term" value="C:basement membrane"/>
    <property type="evidence" value="ECO:0007669"/>
    <property type="project" value="UniProtKB-SubCell"/>
</dbReference>
<feature type="domain" description="Laminin G" evidence="14">
    <location>
        <begin position="1843"/>
        <end position="2083"/>
    </location>
</feature>
<dbReference type="Pfam" id="PF24973">
    <property type="entry name" value="EGF_LMN_ATRN"/>
    <property type="match status" value="1"/>
</dbReference>
<evidence type="ECO:0000256" key="4">
    <source>
        <dbReference type="ARBA" id="ARBA00022729"/>
    </source>
</evidence>
<dbReference type="SMART" id="SM00281">
    <property type="entry name" value="LamB"/>
    <property type="match status" value="1"/>
</dbReference>
<dbReference type="Pfam" id="PF00055">
    <property type="entry name" value="Laminin_N"/>
    <property type="match status" value="1"/>
</dbReference>
<dbReference type="PROSITE" id="PS51117">
    <property type="entry name" value="LAMININ_NTER"/>
    <property type="match status" value="1"/>
</dbReference>
<accession>A0A8X7WX61</accession>
<feature type="disulfide bond" evidence="11">
    <location>
        <begin position="1065"/>
        <end position="1074"/>
    </location>
</feature>
<dbReference type="Gene3D" id="2.60.120.260">
    <property type="entry name" value="Galactose-binding domain-like"/>
    <property type="match status" value="2"/>
</dbReference>
<dbReference type="InterPro" id="IPR009254">
    <property type="entry name" value="Laminin_aI"/>
</dbReference>
<evidence type="ECO:0000259" key="14">
    <source>
        <dbReference type="PROSITE" id="PS50025"/>
    </source>
</evidence>
<dbReference type="GO" id="GO:0007411">
    <property type="term" value="P:axon guidance"/>
    <property type="evidence" value="ECO:0007669"/>
    <property type="project" value="TreeGrafter"/>
</dbReference>
<feature type="disulfide bond" evidence="11">
    <location>
        <begin position="786"/>
        <end position="795"/>
    </location>
</feature>
<dbReference type="InterPro" id="IPR008211">
    <property type="entry name" value="Laminin_N"/>
</dbReference>
<keyword evidence="6" id="KW-0084">Basement membrane</keyword>
<dbReference type="CDD" id="cd00110">
    <property type="entry name" value="LamG"/>
    <property type="match status" value="4"/>
</dbReference>
<feature type="domain" description="Laminin G" evidence="14">
    <location>
        <begin position="2198"/>
        <end position="2371"/>
    </location>
</feature>
<dbReference type="Pfam" id="PF06009">
    <property type="entry name" value="Laminin_II"/>
    <property type="match status" value="1"/>
</dbReference>
<feature type="domain" description="Laminin EGF-like" evidence="15">
    <location>
        <begin position="1046"/>
        <end position="1092"/>
    </location>
</feature>
<dbReference type="Pfam" id="PF02210">
    <property type="entry name" value="Laminin_G_2"/>
    <property type="match status" value="3"/>
</dbReference>
<dbReference type="InterPro" id="IPR050440">
    <property type="entry name" value="Laminin/Netrin_ECM"/>
</dbReference>
<feature type="disulfide bond" evidence="11">
    <location>
        <begin position="672"/>
        <end position="684"/>
    </location>
</feature>
<keyword evidence="7" id="KW-0130">Cell adhesion</keyword>
<evidence type="ECO:0000256" key="2">
    <source>
        <dbReference type="ARBA" id="ARBA00022525"/>
    </source>
</evidence>
<dbReference type="SUPFAM" id="SSF57196">
    <property type="entry name" value="EGF/Laminin"/>
    <property type="match status" value="4"/>
</dbReference>
<feature type="coiled-coil region" evidence="12">
    <location>
        <begin position="1151"/>
        <end position="1198"/>
    </location>
</feature>